<keyword evidence="2" id="KW-0812">Transmembrane</keyword>
<feature type="transmembrane region" description="Helical" evidence="2">
    <location>
        <begin position="237"/>
        <end position="259"/>
    </location>
</feature>
<evidence type="ECO:0000256" key="2">
    <source>
        <dbReference type="SAM" id="Phobius"/>
    </source>
</evidence>
<protein>
    <submittedName>
        <fullName evidence="3">WGS project CAEQ00000000 data, annotated contig 2353</fullName>
    </submittedName>
</protein>
<evidence type="ECO:0000313" key="4">
    <source>
        <dbReference type="Proteomes" id="UP000000702"/>
    </source>
</evidence>
<dbReference type="Proteomes" id="UP000000702">
    <property type="component" value="Unassembled WGS sequence"/>
</dbReference>
<keyword evidence="2" id="KW-0472">Membrane</keyword>
<organism evidence="3 4">
    <name type="scientific">Trypanosoma congolense (strain IL3000)</name>
    <dbReference type="NCBI Taxonomy" id="1068625"/>
    <lineage>
        <taxon>Eukaryota</taxon>
        <taxon>Discoba</taxon>
        <taxon>Euglenozoa</taxon>
        <taxon>Kinetoplastea</taxon>
        <taxon>Metakinetoplastina</taxon>
        <taxon>Trypanosomatida</taxon>
        <taxon>Trypanosomatidae</taxon>
        <taxon>Trypanosoma</taxon>
        <taxon>Nannomonas</taxon>
    </lineage>
</organism>
<evidence type="ECO:0000313" key="3">
    <source>
        <dbReference type="EMBL" id="CCD15284.1"/>
    </source>
</evidence>
<dbReference type="EMBL" id="CAEQ01001857">
    <property type="protein sequence ID" value="CCD15284.1"/>
    <property type="molecule type" value="Genomic_DNA"/>
</dbReference>
<keyword evidence="4" id="KW-1185">Reference proteome</keyword>
<dbReference type="OMA" id="YAAQRTH"/>
<accession>F9WDD1</accession>
<evidence type="ECO:0000256" key="1">
    <source>
        <dbReference type="SAM" id="MobiDB-lite"/>
    </source>
</evidence>
<gene>
    <name evidence="3" type="ORF">TCIL3000_0_58150</name>
</gene>
<proteinExistence type="predicted"/>
<feature type="compositionally biased region" description="Low complexity" evidence="1">
    <location>
        <begin position="1"/>
        <end position="19"/>
    </location>
</feature>
<feature type="transmembrane region" description="Helical" evidence="2">
    <location>
        <begin position="151"/>
        <end position="170"/>
    </location>
</feature>
<dbReference type="VEuPathDB" id="TriTrypDB:TcIL3000_0_58150"/>
<feature type="region of interest" description="Disordered" evidence="1">
    <location>
        <begin position="1"/>
        <end position="22"/>
    </location>
</feature>
<comment type="caution">
    <text evidence="3">The sequence shown here is derived from an EMBL/GenBank/DDBJ whole genome shotgun (WGS) entry which is preliminary data.</text>
</comment>
<name>F9WDD1_TRYCI</name>
<reference evidence="3 4" key="2">
    <citation type="journal article" date="2012" name="Proc. Natl. Acad. Sci. U.S.A.">
        <title>Antigenic diversity is generated by distinct evolutionary mechanisms in African trypanosome species.</title>
        <authorList>
            <person name="Jackson A.P."/>
            <person name="Berry A."/>
            <person name="Aslett M."/>
            <person name="Allison H.C."/>
            <person name="Burton P."/>
            <person name="Vavrova-Anderson J."/>
            <person name="Brown R."/>
            <person name="Browne H."/>
            <person name="Corton N."/>
            <person name="Hauser H."/>
            <person name="Gamble J."/>
            <person name="Gilderthorp R."/>
            <person name="Marcello L."/>
            <person name="McQuillan J."/>
            <person name="Otto T.D."/>
            <person name="Quail M.A."/>
            <person name="Sanders M.J."/>
            <person name="van Tonder A."/>
            <person name="Ginger M.L."/>
            <person name="Field M.C."/>
            <person name="Barry J.D."/>
            <person name="Hertz-Fowler C."/>
            <person name="Berriman M."/>
        </authorList>
    </citation>
    <scope>NUCLEOTIDE SEQUENCE [LARGE SCALE GENOMIC DNA]</scope>
    <source>
        <strain evidence="3 4">IL3000</strain>
    </source>
</reference>
<dbReference type="AlphaFoldDB" id="F9WDD1"/>
<sequence>MWLFSRGSSAAGSDGSRSGIVQPLPNAADAQVVMEKQIKAEGHAQSALSTSLIDRSKMSQLAMSKGDGRVAFFDTESIDCILKRYEREMTLADMQIKRKQEESDKKLFNFYDYEKDQRYNQWLADQQRVRENLKLHWLDLAIDRPMLSLKYLARVGTTVGLFYGVGRTVFLYRTMDKMYAKLYGVSVANIALYEVSCSVIKGAIVSVAGSLGVVLGEAATNIVTTALTGDISVPERSWVNVWACGTSCGTFSGAMFAALHTSLLTTWGMAAAVAAFTTVGSLSGLGLGLYTYKPYAGAREKQINSPYWRPWYERRISDSGGSYMRGRYT</sequence>
<reference evidence="4" key="1">
    <citation type="submission" date="2011-07" db="EMBL/GenBank/DDBJ databases">
        <title>Divergent evolution of antigenic variation in African trypanosomes.</title>
        <authorList>
            <person name="Jackson A.P."/>
            <person name="Berry A."/>
            <person name="Allison H.C."/>
            <person name="Burton P."/>
            <person name="Anderson J."/>
            <person name="Aslett M."/>
            <person name="Brown R."/>
            <person name="Corton N."/>
            <person name="Harris D."/>
            <person name="Hauser H."/>
            <person name="Gamble J."/>
            <person name="Gilderthorp R."/>
            <person name="McQuillan J."/>
            <person name="Quail M.A."/>
            <person name="Sanders M."/>
            <person name="Van Tonder A."/>
            <person name="Ginger M.L."/>
            <person name="Donelson J.E."/>
            <person name="Field M.C."/>
            <person name="Barry J.D."/>
            <person name="Berriman M."/>
            <person name="Hertz-Fowler C."/>
        </authorList>
    </citation>
    <scope>NUCLEOTIDE SEQUENCE [LARGE SCALE GENOMIC DNA]</scope>
    <source>
        <strain evidence="4">IL3000</strain>
    </source>
</reference>
<feature type="transmembrane region" description="Helical" evidence="2">
    <location>
        <begin position="271"/>
        <end position="292"/>
    </location>
</feature>
<keyword evidence="2" id="KW-1133">Transmembrane helix</keyword>